<evidence type="ECO:0000259" key="1">
    <source>
        <dbReference type="Pfam" id="PF02350"/>
    </source>
</evidence>
<dbReference type="PANTHER" id="PTHR43174:SF1">
    <property type="entry name" value="UDP-N-ACETYLGLUCOSAMINE 2-EPIMERASE"/>
    <property type="match status" value="1"/>
</dbReference>
<dbReference type="EMBL" id="CCXY01000453">
    <property type="protein sequence ID" value="CEG13997.1"/>
    <property type="molecule type" value="Genomic_DNA"/>
</dbReference>
<accession>A0A098EDD5</accession>
<dbReference type="Pfam" id="PF02350">
    <property type="entry name" value="Epimerase_2"/>
    <property type="match status" value="1"/>
</dbReference>
<dbReference type="SUPFAM" id="SSF53756">
    <property type="entry name" value="UDP-Glycosyltransferase/glycogen phosphorylase"/>
    <property type="match status" value="1"/>
</dbReference>
<reference evidence="2" key="1">
    <citation type="submission" date="2014-09" db="EMBL/GenBank/DDBJ databases">
        <authorList>
            <person name="Probst J Alexander"/>
        </authorList>
    </citation>
    <scope>NUCLEOTIDE SEQUENCE</scope>
</reference>
<protein>
    <submittedName>
        <fullName evidence="2">UDP-N-acetylglucosamine 2-epimerase</fullName>
        <ecNumber evidence="2">5.1.3.14</ecNumber>
    </submittedName>
</protein>
<dbReference type="Gene3D" id="3.40.50.2000">
    <property type="entry name" value="Glycogen Phosphorylase B"/>
    <property type="match status" value="1"/>
</dbReference>
<sequence length="114" mass="12664">MSEKIKISVIVGTRPNLIKISPLARLIENNDDLDMQFIDTGQHYDYELDSIFIKELNLPRPIFLDIGSGTQAEQTGNAMIKIEKELSKFHPDICVTIGDTNSTLAGTLSATKEL</sequence>
<dbReference type="PANTHER" id="PTHR43174">
    <property type="entry name" value="UDP-N-ACETYLGLUCOSAMINE 2-EPIMERASE"/>
    <property type="match status" value="1"/>
</dbReference>
<dbReference type="AlphaFoldDB" id="A0A098EDD5"/>
<dbReference type="InterPro" id="IPR029767">
    <property type="entry name" value="WecB-like"/>
</dbReference>
<dbReference type="GO" id="GO:0008761">
    <property type="term" value="F:UDP-N-acetylglucosamine 2-epimerase activity"/>
    <property type="evidence" value="ECO:0007669"/>
    <property type="project" value="UniProtKB-EC"/>
</dbReference>
<dbReference type="EC" id="5.1.3.14" evidence="2"/>
<proteinExistence type="predicted"/>
<gene>
    <name evidence="2" type="ORF">MSIBF_A860002</name>
</gene>
<evidence type="ECO:0000313" key="2">
    <source>
        <dbReference type="EMBL" id="CEG13997.1"/>
    </source>
</evidence>
<keyword evidence="2" id="KW-0413">Isomerase</keyword>
<dbReference type="InterPro" id="IPR003331">
    <property type="entry name" value="UDP_GlcNAc_Epimerase_2_dom"/>
</dbReference>
<feature type="domain" description="UDP-N-acetylglucosamine 2-epimerase" evidence="1">
    <location>
        <begin position="27"/>
        <end position="112"/>
    </location>
</feature>
<organism evidence="2">
    <name type="scientific">groundwater metagenome</name>
    <dbReference type="NCBI Taxonomy" id="717931"/>
    <lineage>
        <taxon>unclassified sequences</taxon>
        <taxon>metagenomes</taxon>
        <taxon>ecological metagenomes</taxon>
    </lineage>
</organism>
<name>A0A098EDD5_9ZZZZ</name>